<feature type="compositionally biased region" description="Low complexity" evidence="1">
    <location>
        <begin position="108"/>
        <end position="120"/>
    </location>
</feature>
<name>K1QI74_MAGGI</name>
<feature type="region of interest" description="Disordered" evidence="1">
    <location>
        <begin position="78"/>
        <end position="126"/>
    </location>
</feature>
<dbReference type="AlphaFoldDB" id="K1QI74"/>
<reference evidence="2" key="1">
    <citation type="journal article" date="2012" name="Nature">
        <title>The oyster genome reveals stress adaptation and complexity of shell formation.</title>
        <authorList>
            <person name="Zhang G."/>
            <person name="Fang X."/>
            <person name="Guo X."/>
            <person name="Li L."/>
            <person name="Luo R."/>
            <person name="Xu F."/>
            <person name="Yang P."/>
            <person name="Zhang L."/>
            <person name="Wang X."/>
            <person name="Qi H."/>
            <person name="Xiong Z."/>
            <person name="Que H."/>
            <person name="Xie Y."/>
            <person name="Holland P.W."/>
            <person name="Paps J."/>
            <person name="Zhu Y."/>
            <person name="Wu F."/>
            <person name="Chen Y."/>
            <person name="Wang J."/>
            <person name="Peng C."/>
            <person name="Meng J."/>
            <person name="Yang L."/>
            <person name="Liu J."/>
            <person name="Wen B."/>
            <person name="Zhang N."/>
            <person name="Huang Z."/>
            <person name="Zhu Q."/>
            <person name="Feng Y."/>
            <person name="Mount A."/>
            <person name="Hedgecock D."/>
            <person name="Xu Z."/>
            <person name="Liu Y."/>
            <person name="Domazet-Loso T."/>
            <person name="Du Y."/>
            <person name="Sun X."/>
            <person name="Zhang S."/>
            <person name="Liu B."/>
            <person name="Cheng P."/>
            <person name="Jiang X."/>
            <person name="Li J."/>
            <person name="Fan D."/>
            <person name="Wang W."/>
            <person name="Fu W."/>
            <person name="Wang T."/>
            <person name="Wang B."/>
            <person name="Zhang J."/>
            <person name="Peng Z."/>
            <person name="Li Y."/>
            <person name="Li N."/>
            <person name="Wang J."/>
            <person name="Chen M."/>
            <person name="He Y."/>
            <person name="Tan F."/>
            <person name="Song X."/>
            <person name="Zheng Q."/>
            <person name="Huang R."/>
            <person name="Yang H."/>
            <person name="Du X."/>
            <person name="Chen L."/>
            <person name="Yang M."/>
            <person name="Gaffney P.M."/>
            <person name="Wang S."/>
            <person name="Luo L."/>
            <person name="She Z."/>
            <person name="Ming Y."/>
            <person name="Huang W."/>
            <person name="Zhang S."/>
            <person name="Huang B."/>
            <person name="Zhang Y."/>
            <person name="Qu T."/>
            <person name="Ni P."/>
            <person name="Miao G."/>
            <person name="Wang J."/>
            <person name="Wang Q."/>
            <person name="Steinberg C.E."/>
            <person name="Wang H."/>
            <person name="Li N."/>
            <person name="Qian L."/>
            <person name="Zhang G."/>
            <person name="Li Y."/>
            <person name="Yang H."/>
            <person name="Liu X."/>
            <person name="Wang J."/>
            <person name="Yin Y."/>
            <person name="Wang J."/>
        </authorList>
    </citation>
    <scope>NUCLEOTIDE SEQUENCE [LARGE SCALE GENOMIC DNA]</scope>
    <source>
        <strain evidence="2">05x7-T-G4-1.051#20</strain>
    </source>
</reference>
<protein>
    <submittedName>
        <fullName evidence="2">Uncharacterized protein</fullName>
    </submittedName>
</protein>
<organism evidence="2">
    <name type="scientific">Magallana gigas</name>
    <name type="common">Pacific oyster</name>
    <name type="synonym">Crassostrea gigas</name>
    <dbReference type="NCBI Taxonomy" id="29159"/>
    <lineage>
        <taxon>Eukaryota</taxon>
        <taxon>Metazoa</taxon>
        <taxon>Spiralia</taxon>
        <taxon>Lophotrochozoa</taxon>
        <taxon>Mollusca</taxon>
        <taxon>Bivalvia</taxon>
        <taxon>Autobranchia</taxon>
        <taxon>Pteriomorphia</taxon>
        <taxon>Ostreida</taxon>
        <taxon>Ostreoidea</taxon>
        <taxon>Ostreidae</taxon>
        <taxon>Magallana</taxon>
    </lineage>
</organism>
<gene>
    <name evidence="2" type="ORF">CGI_10010915</name>
</gene>
<dbReference type="EMBL" id="JH818799">
    <property type="protein sequence ID" value="EKC28540.1"/>
    <property type="molecule type" value="Genomic_DNA"/>
</dbReference>
<evidence type="ECO:0000313" key="2">
    <source>
        <dbReference type="EMBL" id="EKC28540.1"/>
    </source>
</evidence>
<sequence>MDYITSVLCIPGTADCHWTSVRVDQYTNTKNPFSLPAIMKEQTYGWYPSQKDVYKDRRMGAPNAYQLEAMYKYRDSQYYTAPKPPSPRTPGAFRPSPSPPKRPMSTVSSQSRGTKKSSSSLQVRAKSAPIYDFKPVQRLQIPTPQQCWAMATEETNYTIPSDQPGPSPVPYSWPTPQPASPAPSFQSDQLSKYDIRSDRIKSAVIRRDRPAAPTRPVKSAGPSRETTHRSGSPMKALRPKTPSPIELEDMVPEETVPTEELYDENLKKFGWRMEVHGDPYRLKPTTKRLPYYVRCDEPEIEPEGPRVHMENLETFFLNTIPRRPATFTIHKEWVSETIHAKRMELQKREGIKHRWKNFAFVY</sequence>
<accession>K1QI74</accession>
<proteinExistence type="predicted"/>
<dbReference type="InParanoid" id="K1QI74"/>
<evidence type="ECO:0000256" key="1">
    <source>
        <dbReference type="SAM" id="MobiDB-lite"/>
    </source>
</evidence>
<feature type="region of interest" description="Disordered" evidence="1">
    <location>
        <begin position="157"/>
        <end position="246"/>
    </location>
</feature>
<feature type="compositionally biased region" description="Basic and acidic residues" evidence="1">
    <location>
        <begin position="191"/>
        <end position="210"/>
    </location>
</feature>
<dbReference type="HOGENOM" id="CLU_765602_0_0_1"/>
<feature type="compositionally biased region" description="Pro residues" evidence="1">
    <location>
        <begin position="163"/>
        <end position="181"/>
    </location>
</feature>